<evidence type="ECO:0000313" key="2">
    <source>
        <dbReference type="Proteomes" id="UP000647836"/>
    </source>
</evidence>
<gene>
    <name evidence="1" type="ORF">IQ229_14270</name>
</gene>
<sequence length="46" mass="5059">MVPVWVTSQADRQVFQIDDNFTHYCQTKLLACSEDNGTLAASAGII</sequence>
<name>A0ABR9U103_9NOSO</name>
<evidence type="ECO:0000313" key="1">
    <source>
        <dbReference type="EMBL" id="MBE9106062.1"/>
    </source>
</evidence>
<dbReference type="Proteomes" id="UP000647836">
    <property type="component" value="Unassembled WGS sequence"/>
</dbReference>
<dbReference type="RefSeq" id="WP_194044722.1">
    <property type="nucleotide sequence ID" value="NZ_JADEXF010000437.1"/>
</dbReference>
<organism evidence="1 2">
    <name type="scientific">Nostoc cf. edaphicum LEGE 07299</name>
    <dbReference type="NCBI Taxonomy" id="2777974"/>
    <lineage>
        <taxon>Bacteria</taxon>
        <taxon>Bacillati</taxon>
        <taxon>Cyanobacteriota</taxon>
        <taxon>Cyanophyceae</taxon>
        <taxon>Nostocales</taxon>
        <taxon>Nostocaceae</taxon>
        <taxon>Nostoc</taxon>
    </lineage>
</organism>
<accession>A0ABR9U103</accession>
<reference evidence="1 2" key="1">
    <citation type="submission" date="2020-10" db="EMBL/GenBank/DDBJ databases">
        <authorList>
            <person name="Castelo-Branco R."/>
            <person name="Eusebio N."/>
            <person name="Adriana R."/>
            <person name="Vieira A."/>
            <person name="Brugerolle De Fraissinette N."/>
            <person name="Rezende De Castro R."/>
            <person name="Schneider M.P."/>
            <person name="Vasconcelos V."/>
            <person name="Leao P.N."/>
        </authorList>
    </citation>
    <scope>NUCLEOTIDE SEQUENCE [LARGE SCALE GENOMIC DNA]</scope>
    <source>
        <strain evidence="1 2">LEGE 07299</strain>
    </source>
</reference>
<dbReference type="EMBL" id="JADEXF010000437">
    <property type="protein sequence ID" value="MBE9106062.1"/>
    <property type="molecule type" value="Genomic_DNA"/>
</dbReference>
<protein>
    <submittedName>
        <fullName evidence="1">Uncharacterized protein</fullName>
    </submittedName>
</protein>
<comment type="caution">
    <text evidence="1">The sequence shown here is derived from an EMBL/GenBank/DDBJ whole genome shotgun (WGS) entry which is preliminary data.</text>
</comment>
<keyword evidence="2" id="KW-1185">Reference proteome</keyword>
<proteinExistence type="predicted"/>